<keyword evidence="1" id="KW-0175">Coiled coil</keyword>
<keyword evidence="4" id="KW-1185">Reference proteome</keyword>
<accession>D7FNK4</accession>
<dbReference type="EMBL" id="FN648291">
    <property type="protein sequence ID" value="CBJ26015.1"/>
    <property type="molecule type" value="Genomic_DNA"/>
</dbReference>
<dbReference type="EMBL" id="FN649727">
    <property type="protein sequence ID" value="CBJ26015.1"/>
    <property type="molecule type" value="Genomic_DNA"/>
</dbReference>
<evidence type="ECO:0000313" key="4">
    <source>
        <dbReference type="Proteomes" id="UP000002630"/>
    </source>
</evidence>
<feature type="compositionally biased region" description="Low complexity" evidence="2">
    <location>
        <begin position="196"/>
        <end position="209"/>
    </location>
</feature>
<feature type="compositionally biased region" description="Basic and acidic residues" evidence="2">
    <location>
        <begin position="337"/>
        <end position="356"/>
    </location>
</feature>
<name>D7FNK4_ECTSI</name>
<evidence type="ECO:0000313" key="3">
    <source>
        <dbReference type="EMBL" id="CBJ26015.1"/>
    </source>
</evidence>
<sequence>MKRVGQLKSTLAKAPDPPAVAAELALLYLVLSDQRGALKSFQLAAKPSPERVPTKEETDKREMQERRLMLLNKDRRAEALAQLEAQDAEREREREATEHARRRKAATGVYRCLLEMKQPVQAAEAARARLDMCETREERQQVETEIHETLLKYDGLIEPEATNQGAWLTESAGALSDLHADVLRSLTGFSMHEKSASPSSCWGTSSSGGAMEAVDDPEEGSCAPGMEINHRGGGVETTGRAVGVSADGYRGNNLLEGGDSTLTKEGAFSATVCEGAGSSRGYTCGGNGPRDVAATTAEVAPDRMNNAEEERDVRRSRLQDLGHLLVRKRQFTASRQAFDDARRGGPDEASLRERNKGRTPGFFIDGALEEASPKIRLELDSRWQGGVETDDIRRRALANFTGFTGLHRGAETLVAVVPAAGWADGGNAIASEIAYAERLSRSRIQVDSLQQHVRTGGGATRGIGGAGACVAAGRAGGAGAKQPTAAASGLMLRHLVPAKDVIANIQM</sequence>
<proteinExistence type="predicted"/>
<dbReference type="Proteomes" id="UP000002630">
    <property type="component" value="Linkage Group LG02"/>
</dbReference>
<reference evidence="3 4" key="1">
    <citation type="journal article" date="2010" name="Nature">
        <title>The Ectocarpus genome and the independent evolution of multicellularity in brown algae.</title>
        <authorList>
            <person name="Cock J.M."/>
            <person name="Sterck L."/>
            <person name="Rouze P."/>
            <person name="Scornet D."/>
            <person name="Allen A.E."/>
            <person name="Amoutzias G."/>
            <person name="Anthouard V."/>
            <person name="Artiguenave F."/>
            <person name="Aury J.M."/>
            <person name="Badger J.H."/>
            <person name="Beszteri B."/>
            <person name="Billiau K."/>
            <person name="Bonnet E."/>
            <person name="Bothwell J.H."/>
            <person name="Bowler C."/>
            <person name="Boyen C."/>
            <person name="Brownlee C."/>
            <person name="Carrano C.J."/>
            <person name="Charrier B."/>
            <person name="Cho G.Y."/>
            <person name="Coelho S.M."/>
            <person name="Collen J."/>
            <person name="Corre E."/>
            <person name="Da Silva C."/>
            <person name="Delage L."/>
            <person name="Delaroque N."/>
            <person name="Dittami S.M."/>
            <person name="Doulbeau S."/>
            <person name="Elias M."/>
            <person name="Farnham G."/>
            <person name="Gachon C.M."/>
            <person name="Gschloessl B."/>
            <person name="Heesch S."/>
            <person name="Jabbari K."/>
            <person name="Jubin C."/>
            <person name="Kawai H."/>
            <person name="Kimura K."/>
            <person name="Kloareg B."/>
            <person name="Kupper F.C."/>
            <person name="Lang D."/>
            <person name="Le Bail A."/>
            <person name="Leblanc C."/>
            <person name="Lerouge P."/>
            <person name="Lohr M."/>
            <person name="Lopez P.J."/>
            <person name="Martens C."/>
            <person name="Maumus F."/>
            <person name="Michel G."/>
            <person name="Miranda-Saavedra D."/>
            <person name="Morales J."/>
            <person name="Moreau H."/>
            <person name="Motomura T."/>
            <person name="Nagasato C."/>
            <person name="Napoli C.A."/>
            <person name="Nelson D.R."/>
            <person name="Nyvall-Collen P."/>
            <person name="Peters A.F."/>
            <person name="Pommier C."/>
            <person name="Potin P."/>
            <person name="Poulain J."/>
            <person name="Quesneville H."/>
            <person name="Read B."/>
            <person name="Rensing S.A."/>
            <person name="Ritter A."/>
            <person name="Rousvoal S."/>
            <person name="Samanta M."/>
            <person name="Samson G."/>
            <person name="Schroeder D.C."/>
            <person name="Segurens B."/>
            <person name="Strittmatter M."/>
            <person name="Tonon T."/>
            <person name="Tregear J.W."/>
            <person name="Valentin K."/>
            <person name="von Dassow P."/>
            <person name="Yamagishi T."/>
            <person name="Van de Peer Y."/>
            <person name="Wincker P."/>
        </authorList>
    </citation>
    <scope>NUCLEOTIDE SEQUENCE [LARGE SCALE GENOMIC DNA]</scope>
    <source>
        <strain evidence="4">Ec32 / CCAP1310/4</strain>
    </source>
</reference>
<dbReference type="AlphaFoldDB" id="D7FNK4"/>
<organism evidence="3 4">
    <name type="scientific">Ectocarpus siliculosus</name>
    <name type="common">Brown alga</name>
    <name type="synonym">Conferva siliculosa</name>
    <dbReference type="NCBI Taxonomy" id="2880"/>
    <lineage>
        <taxon>Eukaryota</taxon>
        <taxon>Sar</taxon>
        <taxon>Stramenopiles</taxon>
        <taxon>Ochrophyta</taxon>
        <taxon>PX clade</taxon>
        <taxon>Phaeophyceae</taxon>
        <taxon>Ectocarpales</taxon>
        <taxon>Ectocarpaceae</taxon>
        <taxon>Ectocarpus</taxon>
    </lineage>
</organism>
<evidence type="ECO:0000256" key="1">
    <source>
        <dbReference type="SAM" id="Coils"/>
    </source>
</evidence>
<feature type="region of interest" description="Disordered" evidence="2">
    <location>
        <begin position="336"/>
        <end position="356"/>
    </location>
</feature>
<evidence type="ECO:0000256" key="2">
    <source>
        <dbReference type="SAM" id="MobiDB-lite"/>
    </source>
</evidence>
<dbReference type="InParanoid" id="D7FNK4"/>
<gene>
    <name evidence="3" type="ORF">Esi_0018_0095</name>
</gene>
<protein>
    <submittedName>
        <fullName evidence="3">Uncharacterized protein</fullName>
    </submittedName>
</protein>
<feature type="coiled-coil region" evidence="1">
    <location>
        <begin position="71"/>
        <end position="103"/>
    </location>
</feature>
<feature type="region of interest" description="Disordered" evidence="2">
    <location>
        <begin position="194"/>
        <end position="220"/>
    </location>
</feature>